<organism evidence="2">
    <name type="scientific">Periphykon beckeri</name>
    <dbReference type="NCBI Taxonomy" id="2006982"/>
    <lineage>
        <taxon>Eukaryota</taxon>
        <taxon>Rhodophyta</taxon>
        <taxon>Florideophyceae</taxon>
        <taxon>Rhodymeniophycidae</taxon>
        <taxon>Ceramiales</taxon>
        <taxon>Rhodomelaceae</taxon>
        <taxon>Periphykon</taxon>
    </lineage>
</organism>
<evidence type="ECO:0000313" key="2">
    <source>
        <dbReference type="EMBL" id="ARW60338.1"/>
    </source>
</evidence>
<dbReference type="GeneID" id="33353450"/>
<dbReference type="EMBL" id="MF101413">
    <property type="protein sequence ID" value="ARW60338.1"/>
    <property type="molecule type" value="Genomic_DNA"/>
</dbReference>
<keyword evidence="1" id="KW-0472">Membrane</keyword>
<proteinExistence type="predicted"/>
<keyword evidence="2" id="KW-0150">Chloroplast</keyword>
<keyword evidence="1" id="KW-0812">Transmembrane</keyword>
<sequence>MFSSYCILNCFYYISFKLLIFTLFFLLYSSVYLNSCLGFINIIIHVY</sequence>
<dbReference type="RefSeq" id="YP_009391990.1">
    <property type="nucleotide sequence ID" value="NC_035261.1"/>
</dbReference>
<name>A0A1Z1M2Q2_9FLOR</name>
<accession>A0A1Z1M2Q2</accession>
<keyword evidence="2" id="KW-0934">Plastid</keyword>
<keyword evidence="1" id="KW-1133">Transmembrane helix</keyword>
<reference evidence="2" key="1">
    <citation type="journal article" date="2017" name="J. Phycol.">
        <title>Analysis of chloroplast genomes and a supermatrix inform reclassification of the Rhodomelaceae (Rhodophyta).</title>
        <authorList>
            <person name="Diaz-Tapia P."/>
            <person name="Maggs C.A."/>
            <person name="West J.A."/>
            <person name="Verbruggen H."/>
        </authorList>
    </citation>
    <scope>NUCLEOTIDE SEQUENCE</scope>
    <source>
        <strain evidence="2">JH1427</strain>
    </source>
</reference>
<evidence type="ECO:0000256" key="1">
    <source>
        <dbReference type="SAM" id="Phobius"/>
    </source>
</evidence>
<geneLocation type="chloroplast" evidence="2"/>
<gene>
    <name evidence="2" type="primary">orf47</name>
</gene>
<dbReference type="AlphaFoldDB" id="A0A1Z1M2Q2"/>
<feature type="transmembrane region" description="Helical" evidence="1">
    <location>
        <begin position="18"/>
        <end position="44"/>
    </location>
</feature>
<protein>
    <submittedName>
        <fullName evidence="2">Uncharacterized protein</fullName>
    </submittedName>
</protein>